<dbReference type="AlphaFoldDB" id="A0A1Y3B0K0"/>
<accession>A0A1Y3B0K0</accession>
<protein>
    <submittedName>
        <fullName evidence="1">Uncharacterized protein</fullName>
    </submittedName>
</protein>
<evidence type="ECO:0000313" key="2">
    <source>
        <dbReference type="Proteomes" id="UP000194236"/>
    </source>
</evidence>
<dbReference type="Proteomes" id="UP000194236">
    <property type="component" value="Unassembled WGS sequence"/>
</dbReference>
<comment type="caution">
    <text evidence="1">The sequence shown here is derived from an EMBL/GenBank/DDBJ whole genome shotgun (WGS) entry which is preliminary data.</text>
</comment>
<dbReference type="EMBL" id="MUJZ01047614">
    <property type="protein sequence ID" value="OTF74330.1"/>
    <property type="molecule type" value="Genomic_DNA"/>
</dbReference>
<evidence type="ECO:0000313" key="1">
    <source>
        <dbReference type="EMBL" id="OTF74330.1"/>
    </source>
</evidence>
<gene>
    <name evidence="1" type="ORF">BLA29_014645</name>
</gene>
<organism evidence="1 2">
    <name type="scientific">Euroglyphus maynei</name>
    <name type="common">Mayne's house dust mite</name>
    <dbReference type="NCBI Taxonomy" id="6958"/>
    <lineage>
        <taxon>Eukaryota</taxon>
        <taxon>Metazoa</taxon>
        <taxon>Ecdysozoa</taxon>
        <taxon>Arthropoda</taxon>
        <taxon>Chelicerata</taxon>
        <taxon>Arachnida</taxon>
        <taxon>Acari</taxon>
        <taxon>Acariformes</taxon>
        <taxon>Sarcoptiformes</taxon>
        <taxon>Astigmata</taxon>
        <taxon>Psoroptidia</taxon>
        <taxon>Analgoidea</taxon>
        <taxon>Pyroglyphidae</taxon>
        <taxon>Pyroglyphinae</taxon>
        <taxon>Euroglyphus</taxon>
    </lineage>
</organism>
<reference evidence="1 2" key="1">
    <citation type="submission" date="2017-03" db="EMBL/GenBank/DDBJ databases">
        <title>Genome Survey of Euroglyphus maynei.</title>
        <authorList>
            <person name="Arlian L.G."/>
            <person name="Morgan M.S."/>
            <person name="Rider S.D."/>
        </authorList>
    </citation>
    <scope>NUCLEOTIDE SEQUENCE [LARGE SCALE GENOMIC DNA]</scope>
    <source>
        <strain evidence="1">Arlian Lab</strain>
        <tissue evidence="1">Whole body</tissue>
    </source>
</reference>
<proteinExistence type="predicted"/>
<keyword evidence="2" id="KW-1185">Reference proteome</keyword>
<name>A0A1Y3B0K0_EURMA</name>
<sequence length="20" mass="2382">MLIVSLNLPIIMVIIVHYHY</sequence>